<dbReference type="InterPro" id="IPR036188">
    <property type="entry name" value="FAD/NAD-bd_sf"/>
</dbReference>
<dbReference type="PRINTS" id="PR00420">
    <property type="entry name" value="RNGMNOXGNASE"/>
</dbReference>
<dbReference type="PANTHER" id="PTHR45934:SF2">
    <property type="entry name" value="MONOOXYGENASE 1"/>
    <property type="match status" value="1"/>
</dbReference>
<evidence type="ECO:0000259" key="6">
    <source>
        <dbReference type="Pfam" id="PF01494"/>
    </source>
</evidence>
<keyword evidence="8" id="KW-1185">Reference proteome</keyword>
<dbReference type="SUPFAM" id="SSF51905">
    <property type="entry name" value="FAD/NAD(P)-binding domain"/>
    <property type="match status" value="1"/>
</dbReference>
<dbReference type="InterPro" id="IPR002938">
    <property type="entry name" value="FAD-bd"/>
</dbReference>
<gene>
    <name evidence="7" type="ORF">FNV43_RR19223</name>
</gene>
<dbReference type="Pfam" id="PF01494">
    <property type="entry name" value="FAD_binding_3"/>
    <property type="match status" value="1"/>
</dbReference>
<dbReference type="GO" id="GO:0071949">
    <property type="term" value="F:FAD binding"/>
    <property type="evidence" value="ECO:0007669"/>
    <property type="project" value="InterPro"/>
</dbReference>
<evidence type="ECO:0000256" key="3">
    <source>
        <dbReference type="ARBA" id="ARBA00024018"/>
    </source>
</evidence>
<dbReference type="Gene3D" id="3.50.50.60">
    <property type="entry name" value="FAD/NAD(P)-binding domain"/>
    <property type="match status" value="1"/>
</dbReference>
<keyword evidence="1" id="KW-0560">Oxidoreductase</keyword>
<proteinExistence type="inferred from homology"/>
<evidence type="ECO:0000256" key="4">
    <source>
        <dbReference type="SAM" id="Phobius"/>
    </source>
</evidence>
<organism evidence="7 8">
    <name type="scientific">Rhamnella rubrinervis</name>
    <dbReference type="NCBI Taxonomy" id="2594499"/>
    <lineage>
        <taxon>Eukaryota</taxon>
        <taxon>Viridiplantae</taxon>
        <taxon>Streptophyta</taxon>
        <taxon>Embryophyta</taxon>
        <taxon>Tracheophyta</taxon>
        <taxon>Spermatophyta</taxon>
        <taxon>Magnoliopsida</taxon>
        <taxon>eudicotyledons</taxon>
        <taxon>Gunneridae</taxon>
        <taxon>Pentapetalae</taxon>
        <taxon>rosids</taxon>
        <taxon>fabids</taxon>
        <taxon>Rosales</taxon>
        <taxon>Rhamnaceae</taxon>
        <taxon>rhamnoid group</taxon>
        <taxon>Rhamneae</taxon>
        <taxon>Rhamnella</taxon>
    </lineage>
</organism>
<keyword evidence="2" id="KW-0503">Monooxygenase</keyword>
<dbReference type="Proteomes" id="UP000796880">
    <property type="component" value="Unassembled WGS sequence"/>
</dbReference>
<protein>
    <recommendedName>
        <fullName evidence="9">FAD-binding domain-containing protein</fullName>
    </recommendedName>
</protein>
<feature type="transmembrane region" description="Helical" evidence="4">
    <location>
        <begin position="359"/>
        <end position="386"/>
    </location>
</feature>
<comment type="caution">
    <text evidence="7">The sequence shown here is derived from an EMBL/GenBank/DDBJ whole genome shotgun (WGS) entry which is preliminary data.</text>
</comment>
<feature type="domain" description="FAD dependent oxidoreductase" evidence="5">
    <location>
        <begin position="11"/>
        <end position="129"/>
    </location>
</feature>
<dbReference type="EMBL" id="VOIH02000008">
    <property type="protein sequence ID" value="KAF3440937.1"/>
    <property type="molecule type" value="Genomic_DNA"/>
</dbReference>
<dbReference type="InterPro" id="IPR044560">
    <property type="entry name" value="MOase"/>
</dbReference>
<evidence type="ECO:0000259" key="5">
    <source>
        <dbReference type="Pfam" id="PF01266"/>
    </source>
</evidence>
<feature type="transmembrane region" description="Helical" evidence="4">
    <location>
        <begin position="12"/>
        <end position="28"/>
    </location>
</feature>
<evidence type="ECO:0000313" key="7">
    <source>
        <dbReference type="EMBL" id="KAF3440937.1"/>
    </source>
</evidence>
<keyword evidence="4" id="KW-1133">Transmembrane helix</keyword>
<dbReference type="GO" id="GO:0004497">
    <property type="term" value="F:monooxygenase activity"/>
    <property type="evidence" value="ECO:0007669"/>
    <property type="project" value="UniProtKB-KW"/>
</dbReference>
<dbReference type="PANTHER" id="PTHR45934">
    <property type="entry name" value="FAD/NAD(P)-BINDING OXIDOREDUCTASE FAMILY PROTEIN"/>
    <property type="match status" value="1"/>
</dbReference>
<keyword evidence="4" id="KW-0812">Transmembrane</keyword>
<dbReference type="AlphaFoldDB" id="A0A8K0GTN3"/>
<feature type="domain" description="FAD-binding" evidence="6">
    <location>
        <begin position="263"/>
        <end position="324"/>
    </location>
</feature>
<comment type="similarity">
    <text evidence="3">Belongs to the 3-hydroxybenzoate 6-hydroxylase family.</text>
</comment>
<evidence type="ECO:0000256" key="2">
    <source>
        <dbReference type="ARBA" id="ARBA00023033"/>
    </source>
</evidence>
<reference evidence="7" key="1">
    <citation type="submission" date="2020-03" db="EMBL/GenBank/DDBJ databases">
        <title>A high-quality chromosome-level genome assembly of a woody plant with both climbing and erect habits, Rhamnella rubrinervis.</title>
        <authorList>
            <person name="Lu Z."/>
            <person name="Yang Y."/>
            <person name="Zhu X."/>
            <person name="Sun Y."/>
        </authorList>
    </citation>
    <scope>NUCLEOTIDE SEQUENCE</scope>
    <source>
        <strain evidence="7">BYM</strain>
        <tissue evidence="7">Leaf</tissue>
    </source>
</reference>
<keyword evidence="4" id="KW-0472">Membrane</keyword>
<evidence type="ECO:0000256" key="1">
    <source>
        <dbReference type="ARBA" id="ARBA00023002"/>
    </source>
</evidence>
<sequence>MEDRVEVEEMDIVIVGAGICGLATALSLHRKGLRSVVLERSETLRAKGAAVEILTNGWRALDYLGIGSKLRQNSIPHFGSRDVWLDWNKQRAGLQSVGESRCVIRKDLIHALAKDLPHGTVRCGCHIVSLELDPFTSFPILQMRDGRTIKAKASNSVVAKFLKIKPQKVFPKSGFRGLTTYPNGHGLSHELVRTHVNNMVFGRSPINENQIFWFVLLQGHHEDSLEHKDPELIKQWCVEEMEGRFPKEIVKIVQDCDTSYLILKHNTYRTPWEMLVGNFRKGTVTVAGDAMHLMGPFLGQGSSAALEDGIVLARCLAQKIHDQSGLQGMNNHIKRKVGEAIDAFVKERRMRLVGLSAQTYLTGLLLATLPIPVKLFVVLLMLVLFYDQIRHTRYDCGPL</sequence>
<dbReference type="OrthoDB" id="47494at2759"/>
<evidence type="ECO:0008006" key="9">
    <source>
        <dbReference type="Google" id="ProtNLM"/>
    </source>
</evidence>
<dbReference type="Pfam" id="PF01266">
    <property type="entry name" value="DAO"/>
    <property type="match status" value="1"/>
</dbReference>
<dbReference type="InterPro" id="IPR006076">
    <property type="entry name" value="FAD-dep_OxRdtase"/>
</dbReference>
<accession>A0A8K0GTN3</accession>
<evidence type="ECO:0000313" key="8">
    <source>
        <dbReference type="Proteomes" id="UP000796880"/>
    </source>
</evidence>
<name>A0A8K0GTN3_9ROSA</name>